<proteinExistence type="predicted"/>
<dbReference type="AlphaFoldDB" id="A0A2P2R014"/>
<protein>
    <submittedName>
        <fullName evidence="1">Uncharacterized protein</fullName>
    </submittedName>
</protein>
<evidence type="ECO:0000313" key="1">
    <source>
        <dbReference type="EMBL" id="MBX72560.1"/>
    </source>
</evidence>
<name>A0A2P2R014_RHIMU</name>
<reference evidence="1" key="1">
    <citation type="submission" date="2018-02" db="EMBL/GenBank/DDBJ databases">
        <title>Rhizophora mucronata_Transcriptome.</title>
        <authorList>
            <person name="Meera S.P."/>
            <person name="Sreeshan A."/>
            <person name="Augustine A."/>
        </authorList>
    </citation>
    <scope>NUCLEOTIDE SEQUENCE</scope>
    <source>
        <tissue evidence="1">Leaf</tissue>
    </source>
</reference>
<accession>A0A2P2R014</accession>
<sequence length="49" mass="5716">MESKLPEVVIIILSKLNNIFGHPVEKRQIKTQLCRPSHYRSKKAVKSRN</sequence>
<dbReference type="EMBL" id="GGEC01092076">
    <property type="protein sequence ID" value="MBX72560.1"/>
    <property type="molecule type" value="Transcribed_RNA"/>
</dbReference>
<organism evidence="1">
    <name type="scientific">Rhizophora mucronata</name>
    <name type="common">Asiatic mangrove</name>
    <dbReference type="NCBI Taxonomy" id="61149"/>
    <lineage>
        <taxon>Eukaryota</taxon>
        <taxon>Viridiplantae</taxon>
        <taxon>Streptophyta</taxon>
        <taxon>Embryophyta</taxon>
        <taxon>Tracheophyta</taxon>
        <taxon>Spermatophyta</taxon>
        <taxon>Magnoliopsida</taxon>
        <taxon>eudicotyledons</taxon>
        <taxon>Gunneridae</taxon>
        <taxon>Pentapetalae</taxon>
        <taxon>rosids</taxon>
        <taxon>fabids</taxon>
        <taxon>Malpighiales</taxon>
        <taxon>Rhizophoraceae</taxon>
        <taxon>Rhizophora</taxon>
    </lineage>
</organism>